<evidence type="ECO:0000256" key="2">
    <source>
        <dbReference type="ARBA" id="ARBA00014793"/>
    </source>
</evidence>
<evidence type="ECO:0000256" key="4">
    <source>
        <dbReference type="ARBA" id="ARBA00022741"/>
    </source>
</evidence>
<dbReference type="Proteomes" id="UP000008680">
    <property type="component" value="Chromosome"/>
</dbReference>
<dbReference type="CDD" id="cd00009">
    <property type="entry name" value="AAA"/>
    <property type="match status" value="1"/>
</dbReference>
<organism evidence="10 11">
    <name type="scientific">Methanobrevibacter ruminantium (strain ATCC 35063 / DSM 1093 / JCM 13430 / OCM 146 / M1)</name>
    <name type="common">Methanobacterium ruminantium</name>
    <dbReference type="NCBI Taxonomy" id="634498"/>
    <lineage>
        <taxon>Archaea</taxon>
        <taxon>Methanobacteriati</taxon>
        <taxon>Methanobacteriota</taxon>
        <taxon>Methanomada group</taxon>
        <taxon>Methanobacteria</taxon>
        <taxon>Methanobacteriales</taxon>
        <taxon>Methanobacteriaceae</taxon>
        <taxon>Methanobrevibacter</taxon>
    </lineage>
</organism>
<feature type="binding site" evidence="7">
    <location>
        <begin position="45"/>
        <end position="52"/>
    </location>
    <ligand>
        <name>ATP</name>
        <dbReference type="ChEBI" id="CHEBI:30616"/>
    </ligand>
</feature>
<dbReference type="SMART" id="SM00382">
    <property type="entry name" value="AAA"/>
    <property type="match status" value="1"/>
</dbReference>
<dbReference type="KEGG" id="mru:mru_1129"/>
<keyword evidence="5 7" id="KW-0067">ATP-binding</keyword>
<feature type="domain" description="AAA+ ATPase" evidence="9">
    <location>
        <begin position="37"/>
        <end position="176"/>
    </location>
</feature>
<proteinExistence type="inferred from homology"/>
<keyword evidence="4 7" id="KW-0547">Nucleotide-binding</keyword>
<dbReference type="InterPro" id="IPR003593">
    <property type="entry name" value="AAA+_ATPase"/>
</dbReference>
<dbReference type="SUPFAM" id="SSF52540">
    <property type="entry name" value="P-loop containing nucleoside triphosphate hydrolases"/>
    <property type="match status" value="1"/>
</dbReference>
<dbReference type="Gene3D" id="1.10.8.60">
    <property type="match status" value="1"/>
</dbReference>
<evidence type="ECO:0000259" key="9">
    <source>
        <dbReference type="SMART" id="SM00382"/>
    </source>
</evidence>
<keyword evidence="11" id="KW-1185">Reference proteome</keyword>
<dbReference type="GeneID" id="8770780"/>
<dbReference type="InterPro" id="IPR023935">
    <property type="entry name" value="Rep_factor-C_lsu"/>
</dbReference>
<dbReference type="PATRIC" id="fig|634498.28.peg.1130"/>
<evidence type="ECO:0000256" key="8">
    <source>
        <dbReference type="SAM" id="MobiDB-lite"/>
    </source>
</evidence>
<dbReference type="GO" id="GO:0003689">
    <property type="term" value="F:DNA clamp loader activity"/>
    <property type="evidence" value="ECO:0007669"/>
    <property type="project" value="UniProtKB-UniRule"/>
</dbReference>
<reference evidence="10 11" key="1">
    <citation type="journal article" date="2010" name="PLoS ONE">
        <title>The genome sequence of the rumen methanogen Methanobrevibacter ruminantium reveals new possibilities for controlling ruminant methane emissions.</title>
        <authorList>
            <person name="Leahy S.C."/>
            <person name="Kelly W.J."/>
            <person name="Altermann E."/>
            <person name="Ronimus R.S."/>
            <person name="Yeoman C.J."/>
            <person name="Pacheco D.M."/>
            <person name="Li D."/>
            <person name="Kong Z."/>
            <person name="McTavish S."/>
            <person name="Sang C."/>
            <person name="Lambie S.C."/>
            <person name="Janssen P.H."/>
            <person name="Dey D."/>
            <person name="Attwood G.T."/>
        </authorList>
    </citation>
    <scope>NUCLEOTIDE SEQUENCE [LARGE SCALE GENOMIC DNA]</scope>
    <source>
        <strain evidence="11">ATCC 35063 / DSM 1093 / JCM 13430 / OCM 146 / M1</strain>
    </source>
</reference>
<dbReference type="Pfam" id="PF21960">
    <property type="entry name" value="RCF1-5-like_lid"/>
    <property type="match status" value="1"/>
</dbReference>
<feature type="compositionally biased region" description="Basic and acidic residues" evidence="8">
    <location>
        <begin position="491"/>
        <end position="522"/>
    </location>
</feature>
<gene>
    <name evidence="7 10" type="primary">rfcL</name>
    <name evidence="10" type="ordered locus">mru_1129</name>
</gene>
<dbReference type="EMBL" id="CP001719">
    <property type="protein sequence ID" value="ADC46979.1"/>
    <property type="molecule type" value="Genomic_DNA"/>
</dbReference>
<dbReference type="HOGENOM" id="CLU_027255_1_1_2"/>
<comment type="function">
    <text evidence="7">Part of the RFC clamp loader complex which loads the PCNA sliding clamp onto DNA.</text>
</comment>
<keyword evidence="3 7" id="KW-0235">DNA replication</keyword>
<dbReference type="AlphaFoldDB" id="D3E368"/>
<protein>
    <recommendedName>
        <fullName evidence="2 7">Replication factor C large subunit</fullName>
        <shortName evidence="7">RFC large subunit</shortName>
    </recommendedName>
    <alternativeName>
        <fullName evidence="6 7">Clamp loader large subunit</fullName>
    </alternativeName>
</protein>
<comment type="subunit">
    <text evidence="7">Heteromultimer composed of small subunits (RfcS) and large subunits (RfcL).</text>
</comment>
<comment type="similarity">
    <text evidence="1 7">Belongs to the activator 1 small subunits family. RfcL subfamily.</text>
</comment>
<dbReference type="CDD" id="cd18140">
    <property type="entry name" value="HLD_clamp_RFC"/>
    <property type="match status" value="1"/>
</dbReference>
<dbReference type="InterPro" id="IPR027417">
    <property type="entry name" value="P-loop_NTPase"/>
</dbReference>
<dbReference type="OrthoDB" id="8658at2157"/>
<evidence type="ECO:0000313" key="11">
    <source>
        <dbReference type="Proteomes" id="UP000008680"/>
    </source>
</evidence>
<dbReference type="NCBIfam" id="NF003229">
    <property type="entry name" value="PRK04195.1-5"/>
    <property type="match status" value="1"/>
</dbReference>
<evidence type="ECO:0000256" key="3">
    <source>
        <dbReference type="ARBA" id="ARBA00022705"/>
    </source>
</evidence>
<dbReference type="Gene3D" id="3.40.50.300">
    <property type="entry name" value="P-loop containing nucleotide triphosphate hydrolases"/>
    <property type="match status" value="1"/>
</dbReference>
<evidence type="ECO:0000256" key="1">
    <source>
        <dbReference type="ARBA" id="ARBA00006878"/>
    </source>
</evidence>
<dbReference type="GO" id="GO:0006260">
    <property type="term" value="P:DNA replication"/>
    <property type="evidence" value="ECO:0007669"/>
    <property type="project" value="UniProtKB-UniRule"/>
</dbReference>
<evidence type="ECO:0000256" key="5">
    <source>
        <dbReference type="ARBA" id="ARBA00022840"/>
    </source>
</evidence>
<dbReference type="InterPro" id="IPR003959">
    <property type="entry name" value="ATPase_AAA_core"/>
</dbReference>
<dbReference type="Pfam" id="PF00004">
    <property type="entry name" value="AAA"/>
    <property type="match status" value="1"/>
</dbReference>
<dbReference type="NCBIfam" id="NF003233">
    <property type="entry name" value="PRK04195.2-3"/>
    <property type="match status" value="1"/>
</dbReference>
<evidence type="ECO:0000256" key="7">
    <source>
        <dbReference type="HAMAP-Rule" id="MF_01508"/>
    </source>
</evidence>
<feature type="region of interest" description="Disordered" evidence="8">
    <location>
        <begin position="483"/>
        <end position="530"/>
    </location>
</feature>
<dbReference type="eggNOG" id="arCOG00470">
    <property type="taxonomic scope" value="Archaea"/>
</dbReference>
<dbReference type="InterPro" id="IPR047854">
    <property type="entry name" value="RFC_lid"/>
</dbReference>
<evidence type="ECO:0000256" key="6">
    <source>
        <dbReference type="ARBA" id="ARBA00032141"/>
    </source>
</evidence>
<dbReference type="PANTHER" id="PTHR23389">
    <property type="entry name" value="CHROMOSOME TRANSMISSION FIDELITY FACTOR 18"/>
    <property type="match status" value="1"/>
</dbReference>
<name>D3E368_METRM</name>
<accession>D3E368</accession>
<dbReference type="RefSeq" id="WP_012955929.1">
    <property type="nucleotide sequence ID" value="NC_013790.1"/>
</dbReference>
<evidence type="ECO:0000313" key="10">
    <source>
        <dbReference type="EMBL" id="ADC46979.1"/>
    </source>
</evidence>
<dbReference type="HAMAP" id="MF_01508">
    <property type="entry name" value="RfcL"/>
    <property type="match status" value="1"/>
</dbReference>
<dbReference type="GO" id="GO:0005524">
    <property type="term" value="F:ATP binding"/>
    <property type="evidence" value="ECO:0007669"/>
    <property type="project" value="UniProtKB-UniRule"/>
</dbReference>
<dbReference type="PANTHER" id="PTHR23389:SF6">
    <property type="entry name" value="REPLICATION FACTOR C SUBUNIT 1"/>
    <property type="match status" value="1"/>
</dbReference>
<sequence>MLWVDKYRPKTFKEVVGNNKQKKVIEDWLQSWQDGNPQKPLLLIGPAGTGKTTIAHIIANEFSEYIELNASDKRSQDVLMSTIGESATTKSLFGENKKLIIMDEVDGIHGTNDRGGTSALNKIIKNSKQPIVMMANDFYSNKLTTIKKNAQVIKMDKIRAPTINKFLRDVVLKNEGIEVDPDVLMKLSKRSSGDLRSAINTLQALVENGGELTEETLDTTGQKDNTATVIDTVTRVLKSTNAINVKRSLRENNEDPTLVMEYIAENIPREYEDNKEIKDAYEMISKADLFFGRARSSRNYGYWRYASDFMGPGVALSKKQTYKKFTRVTGPMAFTLMGRTRGQRALRDRIAAKMEEKMHVSLQVAYTIFPYFEIMFEDDVTAWQISDFLELEEDEIKRFRKKKIPKKVITAMEKVKAEMREEEKEEWRNSIKKGIFANVPSEADLADNNLNKNLIDEDYIEDITIKEDLNNISDDELDEIANEFSLKPSKSRLDKGKNDADNEEKKDKDEDKKEKTEEKLEKGQTTLFSF</sequence>
<dbReference type="GO" id="GO:0016887">
    <property type="term" value="F:ATP hydrolysis activity"/>
    <property type="evidence" value="ECO:0007669"/>
    <property type="project" value="InterPro"/>
</dbReference>
<dbReference type="STRING" id="634498.mru_1129"/>